<keyword evidence="1" id="KW-1133">Transmembrane helix</keyword>
<evidence type="ECO:0000313" key="2">
    <source>
        <dbReference type="EMBL" id="SCZ65265.1"/>
    </source>
</evidence>
<keyword evidence="3" id="KW-1185">Reference proteome</keyword>
<evidence type="ECO:0000256" key="1">
    <source>
        <dbReference type="SAM" id="Phobius"/>
    </source>
</evidence>
<proteinExistence type="predicted"/>
<name>A0A1G5QTS9_9GAMM</name>
<feature type="transmembrane region" description="Helical" evidence="1">
    <location>
        <begin position="51"/>
        <end position="69"/>
    </location>
</feature>
<dbReference type="PANTHER" id="PTHR34351">
    <property type="entry name" value="SLR1927 PROTEIN-RELATED"/>
    <property type="match status" value="1"/>
</dbReference>
<keyword evidence="1" id="KW-0472">Membrane</keyword>
<keyword evidence="1" id="KW-0812">Transmembrane</keyword>
<dbReference type="PANTHER" id="PTHR34351:SF1">
    <property type="entry name" value="SLR1927 PROTEIN"/>
    <property type="match status" value="1"/>
</dbReference>
<gene>
    <name evidence="2" type="ORF">SAMN03097708_02824</name>
</gene>
<sequence length="331" mass="36703">MATGAGSNQTVRMLGEITKVLGWGRFSGRVHPQAGPTTLDRRRVYILPTRAGFLFLLVLGAMLLGAINYSNSLGFALTFLLASLSVVSILHTFRNLHGLSFHPGHSRPVFAGEQALFLIGIENRRAAPRFAIDLALAGAGRNTVDLEANALYWVELRVPATRRGHLYLPRCTIETRFPLGLFRAWGYIQLNSECLIYPKPADARSIPPKLGGTSGHGGDRGRGSEDFIGLRAYQAGDPLRHIHWKAVARGHDLVTKQFGGEKAERIWLDWEETPGANVEARLSHLCRWVLTAEERGWVYGLALPRRRIPPDRGDIHRRHCLEALALFGEPS</sequence>
<organism evidence="2 3">
    <name type="scientific">Thiohalomonas denitrificans</name>
    <dbReference type="NCBI Taxonomy" id="415747"/>
    <lineage>
        <taxon>Bacteria</taxon>
        <taxon>Pseudomonadati</taxon>
        <taxon>Pseudomonadota</taxon>
        <taxon>Gammaproteobacteria</taxon>
        <taxon>Thiohalomonadales</taxon>
        <taxon>Thiohalomonadaceae</taxon>
        <taxon>Thiohalomonas</taxon>
    </lineage>
</organism>
<dbReference type="STRING" id="415747.SAMN03097708_02824"/>
<dbReference type="EMBL" id="FMWD01000009">
    <property type="protein sequence ID" value="SCZ65265.1"/>
    <property type="molecule type" value="Genomic_DNA"/>
</dbReference>
<dbReference type="AlphaFoldDB" id="A0A1G5QTS9"/>
<reference evidence="2 3" key="1">
    <citation type="submission" date="2016-10" db="EMBL/GenBank/DDBJ databases">
        <authorList>
            <person name="de Groot N.N."/>
        </authorList>
    </citation>
    <scope>NUCLEOTIDE SEQUENCE [LARGE SCALE GENOMIC DNA]</scope>
    <source>
        <strain evidence="2 3">HLD2</strain>
    </source>
</reference>
<evidence type="ECO:0000313" key="3">
    <source>
        <dbReference type="Proteomes" id="UP000199648"/>
    </source>
</evidence>
<accession>A0A1G5QTS9</accession>
<protein>
    <submittedName>
        <fullName evidence="2">Uncharacterized protein</fullName>
    </submittedName>
</protein>
<dbReference type="Proteomes" id="UP000199648">
    <property type="component" value="Unassembled WGS sequence"/>
</dbReference>